<organism evidence="3 4">
    <name type="scientific">Sellimonas caecigallum</name>
    <dbReference type="NCBI Taxonomy" id="2592333"/>
    <lineage>
        <taxon>Bacteria</taxon>
        <taxon>Bacillati</taxon>
        <taxon>Bacillota</taxon>
        <taxon>Clostridia</taxon>
        <taxon>Lachnospirales</taxon>
        <taxon>Lachnospiraceae</taxon>
        <taxon>Sellimonas</taxon>
    </lineage>
</organism>
<accession>A0ABS7L7P7</accession>
<dbReference type="InterPro" id="IPR006680">
    <property type="entry name" value="Amidohydro-rel"/>
</dbReference>
<feature type="domain" description="Amidohydrolase-related" evidence="2">
    <location>
        <begin position="2"/>
        <end position="264"/>
    </location>
</feature>
<protein>
    <submittedName>
        <fullName evidence="3">Amidohydrolase family protein</fullName>
    </submittedName>
</protein>
<evidence type="ECO:0000259" key="2">
    <source>
        <dbReference type="Pfam" id="PF04909"/>
    </source>
</evidence>
<keyword evidence="4" id="KW-1185">Reference proteome</keyword>
<dbReference type="Gene3D" id="3.20.20.140">
    <property type="entry name" value="Metal-dependent hydrolases"/>
    <property type="match status" value="1"/>
</dbReference>
<proteinExistence type="predicted"/>
<dbReference type="EMBL" id="VIRV01000010">
    <property type="protein sequence ID" value="MBY0759090.1"/>
    <property type="molecule type" value="Genomic_DNA"/>
</dbReference>
<dbReference type="InterPro" id="IPR032466">
    <property type="entry name" value="Metal_Hydrolase"/>
</dbReference>
<comment type="caution">
    <text evidence="3">The sequence shown here is derived from an EMBL/GenBank/DDBJ whole genome shotgun (WGS) entry which is preliminary data.</text>
</comment>
<dbReference type="PANTHER" id="PTHR21240:SF28">
    <property type="entry name" value="ISO-OROTATE DECARBOXYLASE (EUROFUNG)"/>
    <property type="match status" value="1"/>
</dbReference>
<sequence length="265" mass="29665">MIDFHTHVFPEKIVDKTISFLENQCGGQAYLRGTADALVSSMNEAGIGISVVLPVVTRSEQFDSINRFALSLTEITDGRLLSFGGIHPDNDHPKERIKELKANGIKGIKLHPDYQETRFDDIRYKRIVDAASELGLIVSVHAGLDPGYPDFVHCTPRMAAHVIDETAPEKLVLAHMGGFMRWNETEELLIGKNVYFDTAVCFGKIPKEQLLRMIQTHGAERILFATDSPWGDQKEFVSYLQSLPLEAETRKQISEENAKKLLGIS</sequence>
<reference evidence="3 4" key="1">
    <citation type="journal article" date="2020" name="New Microbes New Infect">
        <title>Sellimonas caecigallum sp. nov., description and genome sequence of a new member of the Sellimonas genus isolated from the cecum of feral chicken.</title>
        <authorList>
            <person name="Wongkuna S."/>
            <person name="Ghimire S."/>
            <person name="Antony L."/>
            <person name="Chankhamhaengdecha S."/>
            <person name="Janvilisri T."/>
            <person name="Scaria J."/>
        </authorList>
    </citation>
    <scope>NUCLEOTIDE SEQUENCE [LARGE SCALE GENOMIC DNA]</scope>
    <source>
        <strain evidence="3 4">SW451</strain>
    </source>
</reference>
<evidence type="ECO:0000313" key="3">
    <source>
        <dbReference type="EMBL" id="MBY0759090.1"/>
    </source>
</evidence>
<dbReference type="CDD" id="cd01292">
    <property type="entry name" value="metallo-dependent_hydrolases"/>
    <property type="match status" value="1"/>
</dbReference>
<dbReference type="PANTHER" id="PTHR21240">
    <property type="entry name" value="2-AMINO-3-CARBOXYLMUCONATE-6-SEMIALDEHYDE DECARBOXYLASE"/>
    <property type="match status" value="1"/>
</dbReference>
<dbReference type="RefSeq" id="WP_221919862.1">
    <property type="nucleotide sequence ID" value="NZ_CP173660.1"/>
</dbReference>
<keyword evidence="1" id="KW-0456">Lyase</keyword>
<name>A0ABS7L7P7_9FIRM</name>
<evidence type="ECO:0000256" key="1">
    <source>
        <dbReference type="ARBA" id="ARBA00023239"/>
    </source>
</evidence>
<dbReference type="SUPFAM" id="SSF51556">
    <property type="entry name" value="Metallo-dependent hydrolases"/>
    <property type="match status" value="1"/>
</dbReference>
<dbReference type="Proteomes" id="UP000779049">
    <property type="component" value="Unassembled WGS sequence"/>
</dbReference>
<evidence type="ECO:0000313" key="4">
    <source>
        <dbReference type="Proteomes" id="UP000779049"/>
    </source>
</evidence>
<dbReference type="InterPro" id="IPR032465">
    <property type="entry name" value="ACMSD"/>
</dbReference>
<gene>
    <name evidence="3" type="ORF">FLB61_08325</name>
</gene>
<dbReference type="Pfam" id="PF04909">
    <property type="entry name" value="Amidohydro_2"/>
    <property type="match status" value="1"/>
</dbReference>